<proteinExistence type="predicted"/>
<dbReference type="EMBL" id="FOAJ01000017">
    <property type="protein sequence ID" value="SEL89446.1"/>
    <property type="molecule type" value="Genomic_DNA"/>
</dbReference>
<dbReference type="Gene3D" id="3.90.75.20">
    <property type="match status" value="1"/>
</dbReference>
<dbReference type="AlphaFoldDB" id="A0A1H7TYE1"/>
<sequence length="215" mass="24402">MAKTSRHAGVSWNTAMSKWAAQVRFRRDLHHLGFFENEEEAHRVVVRFKVDNKIVKADGSRPSVLEAFRYDDGRLVCQYNLMKHSVGDIVGYVEPETGYVQIGYGSQSYRAHRLVWQMMVGPIPAGNEIDHINGDKADNRIENLRIVSRAENAKNLSLQTRNKTGVPGVAFINNHYRVTIGSEYLGYFDSLDEAVQIRKSAEARLGYHANHGRTK</sequence>
<reference evidence="3" key="1">
    <citation type="submission" date="2016-10" db="EMBL/GenBank/DDBJ databases">
        <authorList>
            <person name="Varghese N."/>
            <person name="Submissions S."/>
        </authorList>
    </citation>
    <scope>NUCLEOTIDE SEQUENCE [LARGE SCALE GENOMIC DNA]</scope>
    <source>
        <strain evidence="3">LMG 26416</strain>
    </source>
</reference>
<name>A0A1H7TYE1_9BURK</name>
<evidence type="ECO:0000313" key="2">
    <source>
        <dbReference type="EMBL" id="SEL89446.1"/>
    </source>
</evidence>
<dbReference type="Pfam" id="PF13392">
    <property type="entry name" value="HNH_3"/>
    <property type="match status" value="1"/>
</dbReference>
<keyword evidence="2" id="KW-0378">Hydrolase</keyword>
<dbReference type="OrthoDB" id="8974199at2"/>
<dbReference type="SUPFAM" id="SSF54060">
    <property type="entry name" value="His-Me finger endonucleases"/>
    <property type="match status" value="1"/>
</dbReference>
<dbReference type="InterPro" id="IPR003615">
    <property type="entry name" value="HNH_nuc"/>
</dbReference>
<protein>
    <submittedName>
        <fullName evidence="2">HNH endonuclease</fullName>
    </submittedName>
</protein>
<evidence type="ECO:0000259" key="1">
    <source>
        <dbReference type="Pfam" id="PF13392"/>
    </source>
</evidence>
<dbReference type="Proteomes" id="UP000199120">
    <property type="component" value="Unassembled WGS sequence"/>
</dbReference>
<gene>
    <name evidence="2" type="ORF">SAMN05192542_1176</name>
</gene>
<dbReference type="RefSeq" id="WP_090545167.1">
    <property type="nucleotide sequence ID" value="NZ_FNSR01000001.1"/>
</dbReference>
<dbReference type="InterPro" id="IPR016177">
    <property type="entry name" value="DNA-bd_dom_sf"/>
</dbReference>
<keyword evidence="3" id="KW-1185">Reference proteome</keyword>
<dbReference type="InterPro" id="IPR044925">
    <property type="entry name" value="His-Me_finger_sf"/>
</dbReference>
<keyword evidence="2" id="KW-0540">Nuclease</keyword>
<dbReference type="GO" id="GO:0004519">
    <property type="term" value="F:endonuclease activity"/>
    <property type="evidence" value="ECO:0007669"/>
    <property type="project" value="UniProtKB-KW"/>
</dbReference>
<accession>A0A1H7TYE1</accession>
<feature type="domain" description="HNH nuclease" evidence="1">
    <location>
        <begin position="109"/>
        <end position="153"/>
    </location>
</feature>
<dbReference type="STRING" id="416943.SAMN05445871_2444"/>
<organism evidence="2 3">
    <name type="scientific">Paraburkholderia caballeronis</name>
    <dbReference type="NCBI Taxonomy" id="416943"/>
    <lineage>
        <taxon>Bacteria</taxon>
        <taxon>Pseudomonadati</taxon>
        <taxon>Pseudomonadota</taxon>
        <taxon>Betaproteobacteria</taxon>
        <taxon>Burkholderiales</taxon>
        <taxon>Burkholderiaceae</taxon>
        <taxon>Paraburkholderia</taxon>
    </lineage>
</organism>
<dbReference type="SUPFAM" id="SSF54171">
    <property type="entry name" value="DNA-binding domain"/>
    <property type="match status" value="1"/>
</dbReference>
<evidence type="ECO:0000313" key="3">
    <source>
        <dbReference type="Proteomes" id="UP000199120"/>
    </source>
</evidence>
<dbReference type="GO" id="GO:0003677">
    <property type="term" value="F:DNA binding"/>
    <property type="evidence" value="ECO:0007669"/>
    <property type="project" value="InterPro"/>
</dbReference>
<keyword evidence="2" id="KW-0255">Endonuclease</keyword>